<keyword evidence="2" id="KW-0732">Signal</keyword>
<feature type="compositionally biased region" description="Pro residues" evidence="1">
    <location>
        <begin position="210"/>
        <end position="245"/>
    </location>
</feature>
<feature type="chain" id="PRO_5002721544" description="PRC-barrel domain-containing protein" evidence="2">
    <location>
        <begin position="26"/>
        <end position="245"/>
    </location>
</feature>
<gene>
    <name evidence="4" type="ordered locus">AZC_2760</name>
</gene>
<dbReference type="InterPro" id="IPR011033">
    <property type="entry name" value="PRC_barrel-like_sf"/>
</dbReference>
<reference evidence="5" key="2">
    <citation type="submission" date="2007-04" db="EMBL/GenBank/DDBJ databases">
        <title>Complete genome sequence of the nitrogen-fixing bacterium Azorhizobium caulinodans ORS571.</title>
        <authorList>
            <person name="Lee K.B."/>
            <person name="Backer P.D."/>
            <person name="Aono T."/>
            <person name="Liu C.T."/>
            <person name="Suzuki S."/>
            <person name="Suzuki T."/>
            <person name="Kaneko T."/>
            <person name="Yamada M."/>
            <person name="Tabata S."/>
            <person name="Kupfer D.M."/>
            <person name="Najar F.Z."/>
            <person name="Wiley G.B."/>
            <person name="Roe B."/>
            <person name="Binnewies T."/>
            <person name="Ussery D."/>
            <person name="Vereecke D."/>
            <person name="Gevers D."/>
            <person name="Holsters M."/>
            <person name="Oyaizu H."/>
        </authorList>
    </citation>
    <scope>NUCLEOTIDE SEQUENCE [LARGE SCALE GENOMIC DNA]</scope>
    <source>
        <strain evidence="5">ATCC 43989 / DSM 5975 / JCM 20966 / LMG 6465 / NBRC 14845 / NCIMB 13405 / ORS 571</strain>
    </source>
</reference>
<dbReference type="STRING" id="438753.AZC_2760"/>
<reference evidence="4 5" key="1">
    <citation type="journal article" date="2007" name="Appl. Environ. Microbiol.">
        <title>Rhizobial factors required for stem nodule maturation and maintenance in Sesbania rostrata-Azorhizobium caulinodans ORS571 symbiosis.</title>
        <authorList>
            <person name="Suzuki S."/>
            <person name="Aono T."/>
            <person name="Lee KB."/>
            <person name="Suzuki T."/>
            <person name="Liu CT."/>
            <person name="Miwa H."/>
            <person name="Wakao S."/>
            <person name="Iki T."/>
            <person name="Oyaizu H."/>
        </authorList>
    </citation>
    <scope>NUCLEOTIDE SEQUENCE [LARGE SCALE GENOMIC DNA]</scope>
    <source>
        <strain evidence="5">ATCC 43989 / DSM 5975 / JCM 20966 / LMG 6465 / NBRC 14845 / NCIMB 13405 / ORS 571</strain>
    </source>
</reference>
<evidence type="ECO:0000259" key="3">
    <source>
        <dbReference type="Pfam" id="PF05239"/>
    </source>
</evidence>
<feature type="signal peptide" evidence="2">
    <location>
        <begin position="1"/>
        <end position="25"/>
    </location>
</feature>
<dbReference type="Pfam" id="PF05239">
    <property type="entry name" value="PRC"/>
    <property type="match status" value="1"/>
</dbReference>
<evidence type="ECO:0000313" key="4">
    <source>
        <dbReference type="EMBL" id="BAF88758.1"/>
    </source>
</evidence>
<feature type="compositionally biased region" description="Pro residues" evidence="1">
    <location>
        <begin position="60"/>
        <end position="78"/>
    </location>
</feature>
<keyword evidence="5" id="KW-1185">Reference proteome</keyword>
<feature type="region of interest" description="Disordered" evidence="1">
    <location>
        <begin position="188"/>
        <end position="245"/>
    </location>
</feature>
<reference evidence="4 5" key="4">
    <citation type="journal article" date="2009" name="Appl. Environ. Microbiol.">
        <title>Comparative genome-wide transcriptional profiling of Azorhizobium caulinodans ORS571 grown under free-living and symbiotic conditions.</title>
        <authorList>
            <person name="Tsukada S."/>
            <person name="Aono T."/>
            <person name="Akiba N."/>
            <person name="Lee KB."/>
            <person name="Liu CT."/>
            <person name="Toyazaki H."/>
            <person name="Oyaizu H."/>
        </authorList>
    </citation>
    <scope>NUCLEOTIDE SEQUENCE [LARGE SCALE GENOMIC DNA]</scope>
    <source>
        <strain evidence="5">ATCC 43989 / DSM 5975 / JCM 20966 / LMG 6465 / NBRC 14845 / NCIMB 13405 / ORS 571</strain>
    </source>
</reference>
<organism evidence="4 5">
    <name type="scientific">Azorhizobium caulinodans (strain ATCC 43989 / DSM 5975 / JCM 20966 / LMG 6465 / NBRC 14845 / NCIMB 13405 / ORS 571)</name>
    <dbReference type="NCBI Taxonomy" id="438753"/>
    <lineage>
        <taxon>Bacteria</taxon>
        <taxon>Pseudomonadati</taxon>
        <taxon>Pseudomonadota</taxon>
        <taxon>Alphaproteobacteria</taxon>
        <taxon>Hyphomicrobiales</taxon>
        <taxon>Xanthobacteraceae</taxon>
        <taxon>Azorhizobium</taxon>
    </lineage>
</organism>
<feature type="domain" description="PRC-barrel" evidence="3">
    <location>
        <begin position="92"/>
        <end position="147"/>
    </location>
</feature>
<dbReference type="PANTHER" id="PTHR36505">
    <property type="entry name" value="BLR1072 PROTEIN"/>
    <property type="match status" value="1"/>
</dbReference>
<evidence type="ECO:0000256" key="1">
    <source>
        <dbReference type="SAM" id="MobiDB-lite"/>
    </source>
</evidence>
<dbReference type="HOGENOM" id="CLU_1131781_0_0_5"/>
<protein>
    <recommendedName>
        <fullName evidence="3">PRC-barrel domain-containing protein</fullName>
    </recommendedName>
</protein>
<name>A8I994_AZOC5</name>
<dbReference type="Gene3D" id="2.30.30.240">
    <property type="entry name" value="PRC-barrel domain"/>
    <property type="match status" value="1"/>
</dbReference>
<dbReference type="eggNOG" id="COG3861">
    <property type="taxonomic scope" value="Bacteria"/>
</dbReference>
<dbReference type="KEGG" id="azc:AZC_2760"/>
<evidence type="ECO:0000256" key="2">
    <source>
        <dbReference type="SAM" id="SignalP"/>
    </source>
</evidence>
<feature type="region of interest" description="Disordered" evidence="1">
    <location>
        <begin position="28"/>
        <end position="90"/>
    </location>
</feature>
<dbReference type="Proteomes" id="UP000000270">
    <property type="component" value="Chromosome"/>
</dbReference>
<dbReference type="EMBL" id="AP009384">
    <property type="protein sequence ID" value="BAF88758.1"/>
    <property type="molecule type" value="Genomic_DNA"/>
</dbReference>
<dbReference type="PANTHER" id="PTHR36505:SF1">
    <property type="entry name" value="BLR1072 PROTEIN"/>
    <property type="match status" value="1"/>
</dbReference>
<accession>A8I994</accession>
<dbReference type="SUPFAM" id="SSF50346">
    <property type="entry name" value="PRC-barrel domain"/>
    <property type="match status" value="1"/>
</dbReference>
<dbReference type="PRINTS" id="PR01217">
    <property type="entry name" value="PRICHEXTENSN"/>
</dbReference>
<dbReference type="RefSeq" id="WP_012171284.1">
    <property type="nucleotide sequence ID" value="NC_009937.1"/>
</dbReference>
<evidence type="ECO:0000313" key="5">
    <source>
        <dbReference type="Proteomes" id="UP000000270"/>
    </source>
</evidence>
<dbReference type="InterPro" id="IPR027275">
    <property type="entry name" value="PRC-brl_dom"/>
</dbReference>
<sequence length="245" mass="24368">MRRSRAARLKIMLVAAGMMPLAALAQPAVPAPPASPTAPTPQAPAAPGGAPSAQQTLPPVASPAPAPAPSAAVPPPGERPTETPALVIDGNSADTLLGKPVLSPSGEDMGRIVDVITDRSGMLRAVIVDFGGFLGVGSRKIAVDWRVMHFPPGGTMDKLTVQLQRNQLRSAPVYKAGEPIVVVGRSESAGAPQAPAGPPPAPPAAGAAPAQPPVAATPPASVPPRPAPPAAEAAPPPAGEVQPKP</sequence>
<feature type="compositionally biased region" description="Pro residues" evidence="1">
    <location>
        <begin position="29"/>
        <end position="44"/>
    </location>
</feature>
<reference evidence="4 5" key="6">
    <citation type="journal article" date="2011" name="Appl. Environ. Microbiol.">
        <title>Involvement of the azorhizobial chromosome partition gene (parA) in the onset of bacteroid differentiation during Sesbania rostrata stem nodule development.</title>
        <authorList>
            <person name="Liu CT."/>
            <person name="Lee KB."/>
            <person name="Wang YS."/>
            <person name="Peng MH."/>
            <person name="Lee KT."/>
            <person name="Suzuki S."/>
            <person name="Suzuki T."/>
            <person name="Oyaizu H."/>
        </authorList>
    </citation>
    <scope>NUCLEOTIDE SEQUENCE [LARGE SCALE GENOMIC DNA]</scope>
    <source>
        <strain evidence="5">ATCC 43989 / DSM 5975 / JCM 20966 / LMG 6465 / NBRC 14845 / NCIMB 13405 / ORS 571</strain>
    </source>
</reference>
<proteinExistence type="predicted"/>
<dbReference type="AlphaFoldDB" id="A8I994"/>
<reference evidence="4 5" key="5">
    <citation type="journal article" date="2010" name="Appl. Environ. Microbiol.">
        <title>phrR-like gene praR of Azorhizobium caulinodans ORS571 is essential for symbiosis with Sesbania rostrata and is involved in expression of reb genes.</title>
        <authorList>
            <person name="Akiba N."/>
            <person name="Aono T."/>
            <person name="Toyazaki H."/>
            <person name="Sato S."/>
            <person name="Oyaizu H."/>
        </authorList>
    </citation>
    <scope>NUCLEOTIDE SEQUENCE [LARGE SCALE GENOMIC DNA]</scope>
    <source>
        <strain evidence="5">ATCC 43989 / DSM 5975 / JCM 20966 / LMG 6465 / NBRC 14845 / NCIMB 13405 / ORS 571</strain>
    </source>
</reference>
<reference evidence="4 5" key="3">
    <citation type="journal article" date="2008" name="BMC Genomics">
        <title>The genome of the versatile nitrogen fixer Azorhizobium caulinodans ORS571.</title>
        <authorList>
            <person name="Lee KB."/>
            <person name="Backer P.D."/>
            <person name="Aono T."/>
            <person name="Liu CT."/>
            <person name="Suzuki S."/>
            <person name="Suzuki T."/>
            <person name="Kaneko T."/>
            <person name="Yamada M."/>
            <person name="Tabata S."/>
            <person name="Kupfer D.M."/>
            <person name="Najar F.Z."/>
            <person name="Wiley G.B."/>
            <person name="Roe B."/>
            <person name="Binnewies T.T."/>
            <person name="Ussery D.W."/>
            <person name="D'Haeze W."/>
            <person name="Herder J.D."/>
            <person name="Gevers D."/>
            <person name="Vereecke D."/>
            <person name="Holsters M."/>
            <person name="Oyaizu H."/>
        </authorList>
    </citation>
    <scope>NUCLEOTIDE SEQUENCE [LARGE SCALE GENOMIC DNA]</scope>
    <source>
        <strain evidence="5">ATCC 43989 / DSM 5975 / JCM 20966 / LMG 6465 / NBRC 14845 / NCIMB 13405 / ORS 571</strain>
    </source>
</reference>